<dbReference type="AlphaFoldDB" id="A0A024GLD7"/>
<evidence type="ECO:0000313" key="3">
    <source>
        <dbReference type="Proteomes" id="UP000053237"/>
    </source>
</evidence>
<gene>
    <name evidence="2" type="ORF">BN9_087140</name>
</gene>
<organism evidence="2 3">
    <name type="scientific">Albugo candida</name>
    <dbReference type="NCBI Taxonomy" id="65357"/>
    <lineage>
        <taxon>Eukaryota</taxon>
        <taxon>Sar</taxon>
        <taxon>Stramenopiles</taxon>
        <taxon>Oomycota</taxon>
        <taxon>Peronosporomycetes</taxon>
        <taxon>Albuginales</taxon>
        <taxon>Albuginaceae</taxon>
        <taxon>Albugo</taxon>
    </lineage>
</organism>
<proteinExistence type="predicted"/>
<accession>A0A024GLD7</accession>
<keyword evidence="3" id="KW-1185">Reference proteome</keyword>
<reference evidence="2 3" key="1">
    <citation type="submission" date="2012-05" db="EMBL/GenBank/DDBJ databases">
        <title>Recombination and specialization in a pathogen metapopulation.</title>
        <authorList>
            <person name="Gardiner A."/>
            <person name="Kemen E."/>
            <person name="Schultz-Larsen T."/>
            <person name="MacLean D."/>
            <person name="Van Oosterhout C."/>
            <person name="Jones J.D.G."/>
        </authorList>
    </citation>
    <scope>NUCLEOTIDE SEQUENCE [LARGE SCALE GENOMIC DNA]</scope>
    <source>
        <strain evidence="2 3">Ac Nc2</strain>
    </source>
</reference>
<keyword evidence="1" id="KW-0812">Transmembrane</keyword>
<comment type="caution">
    <text evidence="2">The sequence shown here is derived from an EMBL/GenBank/DDBJ whole genome shotgun (WGS) entry which is preliminary data.</text>
</comment>
<feature type="transmembrane region" description="Helical" evidence="1">
    <location>
        <begin position="44"/>
        <end position="61"/>
    </location>
</feature>
<dbReference type="Proteomes" id="UP000053237">
    <property type="component" value="Unassembled WGS sequence"/>
</dbReference>
<dbReference type="InParanoid" id="A0A024GLD7"/>
<protein>
    <submittedName>
        <fullName evidence="2">Uncharacterized protein</fullName>
    </submittedName>
</protein>
<keyword evidence="1" id="KW-0472">Membrane</keyword>
<evidence type="ECO:0000313" key="2">
    <source>
        <dbReference type="EMBL" id="CCI47698.1"/>
    </source>
</evidence>
<sequence>MTDLLRHKEASRSRTHSAASVPAIAVRTNSLFYVKIKVWKSFRIGPYVMFHFFIVISIEYLDRLSFRYAFRHDSRSVRKCTNCSHQNVTILPIVRYFHSHWRHEFERTNIRDQAFVKRDIGTAHQYTAIMCLYLYSLRHLFGRIIGLEIRLHFCSTG</sequence>
<name>A0A024GLD7_9STRA</name>
<keyword evidence="1" id="KW-1133">Transmembrane helix</keyword>
<evidence type="ECO:0000256" key="1">
    <source>
        <dbReference type="SAM" id="Phobius"/>
    </source>
</evidence>
<dbReference type="EMBL" id="CAIX01000182">
    <property type="protein sequence ID" value="CCI47698.1"/>
    <property type="molecule type" value="Genomic_DNA"/>
</dbReference>